<keyword evidence="1 4" id="KW-0812">Transmembrane</keyword>
<organism evidence="6 7">
    <name type="scientific">Candidatus Dojkabacteria bacterium</name>
    <dbReference type="NCBI Taxonomy" id="2099670"/>
    <lineage>
        <taxon>Bacteria</taxon>
        <taxon>Candidatus Dojkabacteria</taxon>
    </lineage>
</organism>
<dbReference type="SUPFAM" id="SSF103473">
    <property type="entry name" value="MFS general substrate transporter"/>
    <property type="match status" value="1"/>
</dbReference>
<feature type="transmembrane region" description="Helical" evidence="4">
    <location>
        <begin position="382"/>
        <end position="402"/>
    </location>
</feature>
<feature type="transmembrane region" description="Helical" evidence="4">
    <location>
        <begin position="228"/>
        <end position="252"/>
    </location>
</feature>
<dbReference type="PROSITE" id="PS50850">
    <property type="entry name" value="MFS"/>
    <property type="match status" value="1"/>
</dbReference>
<feature type="transmembrane region" description="Helical" evidence="4">
    <location>
        <begin position="147"/>
        <end position="168"/>
    </location>
</feature>
<dbReference type="InterPro" id="IPR036259">
    <property type="entry name" value="MFS_trans_sf"/>
</dbReference>
<feature type="transmembrane region" description="Helical" evidence="4">
    <location>
        <begin position="85"/>
        <end position="103"/>
    </location>
</feature>
<reference evidence="6" key="1">
    <citation type="submission" date="2020-04" db="EMBL/GenBank/DDBJ databases">
        <authorList>
            <person name="Zhang T."/>
        </authorList>
    </citation>
    <scope>NUCLEOTIDE SEQUENCE</scope>
    <source>
        <strain evidence="6">HKST-UBA15</strain>
    </source>
</reference>
<dbReference type="PANTHER" id="PTHR23531:SF1">
    <property type="entry name" value="QUINOLENE RESISTANCE PROTEIN NORA"/>
    <property type="match status" value="1"/>
</dbReference>
<sequence length="419" mass="47123">MYIKALSRRNFPILFVRTQIPVFFVAFFLISIADGTMGYVFPIVVEQSVGSNTAMGIIMALSSVTGLICDFIFPSLISRKNWKQLLIACVLLALLFPVLSYFGEVFNTVLFFVVASIAWGVYYEFLAFSQQNYIVENNKEHSFSKDWGLLAVLISIMEVIAPILGSTLLILGGLAYPIFVLSLLSIVLLILMLPEAESDEVVEVKSVSRELYQLLREFKMWDLLYGKVWQVLLVSFVLQSIFATYWTFGGLFGQQLVGKEGPDWIVMILYAIPCLIASLLLSKFIIKKRKKLLSQIFLVSGGFIMMMLVIFQGSVYMMGLIILFSSLMFAFAYPLNNAVFSDLGSRLGREKNHLFGMLNAISSVAFIIVPIFLGIVSDRWGYIYAFAFIGAFSMLAGIVLILKTPKKIHLPQKEIRSMN</sequence>
<dbReference type="AlphaFoldDB" id="A0A955I8E1"/>
<proteinExistence type="predicted"/>
<accession>A0A955I8E1</accession>
<evidence type="ECO:0000256" key="1">
    <source>
        <dbReference type="ARBA" id="ARBA00022692"/>
    </source>
</evidence>
<dbReference type="Gene3D" id="1.20.1250.20">
    <property type="entry name" value="MFS general substrate transporter like domains"/>
    <property type="match status" value="2"/>
</dbReference>
<feature type="transmembrane region" description="Helical" evidence="4">
    <location>
        <begin position="292"/>
        <end position="310"/>
    </location>
</feature>
<evidence type="ECO:0000256" key="2">
    <source>
        <dbReference type="ARBA" id="ARBA00022989"/>
    </source>
</evidence>
<feature type="transmembrane region" description="Helical" evidence="4">
    <location>
        <begin position="53"/>
        <end position="73"/>
    </location>
</feature>
<evidence type="ECO:0000256" key="3">
    <source>
        <dbReference type="ARBA" id="ARBA00023136"/>
    </source>
</evidence>
<dbReference type="Proteomes" id="UP000745577">
    <property type="component" value="Unassembled WGS sequence"/>
</dbReference>
<evidence type="ECO:0000313" key="6">
    <source>
        <dbReference type="EMBL" id="MCA9379824.1"/>
    </source>
</evidence>
<evidence type="ECO:0000313" key="7">
    <source>
        <dbReference type="Proteomes" id="UP000745577"/>
    </source>
</evidence>
<feature type="transmembrane region" description="Helical" evidence="4">
    <location>
        <begin position="20"/>
        <end position="41"/>
    </location>
</feature>
<feature type="transmembrane region" description="Helical" evidence="4">
    <location>
        <begin position="354"/>
        <end position="376"/>
    </location>
</feature>
<feature type="transmembrane region" description="Helical" evidence="4">
    <location>
        <begin position="316"/>
        <end position="333"/>
    </location>
</feature>
<dbReference type="Pfam" id="PF07690">
    <property type="entry name" value="MFS_1"/>
    <property type="match status" value="1"/>
</dbReference>
<gene>
    <name evidence="6" type="ORF">KC675_01450</name>
</gene>
<evidence type="ECO:0000256" key="4">
    <source>
        <dbReference type="SAM" id="Phobius"/>
    </source>
</evidence>
<dbReference type="PANTHER" id="PTHR23531">
    <property type="entry name" value="QUINOLENE RESISTANCE PROTEIN NORA"/>
    <property type="match status" value="1"/>
</dbReference>
<feature type="transmembrane region" description="Helical" evidence="4">
    <location>
        <begin position="109"/>
        <end position="126"/>
    </location>
</feature>
<reference evidence="6" key="2">
    <citation type="journal article" date="2021" name="Microbiome">
        <title>Successional dynamics and alternative stable states in a saline activated sludge microbial community over 9 years.</title>
        <authorList>
            <person name="Wang Y."/>
            <person name="Ye J."/>
            <person name="Ju F."/>
            <person name="Liu L."/>
            <person name="Boyd J.A."/>
            <person name="Deng Y."/>
            <person name="Parks D.H."/>
            <person name="Jiang X."/>
            <person name="Yin X."/>
            <person name="Woodcroft B.J."/>
            <person name="Tyson G.W."/>
            <person name="Hugenholtz P."/>
            <person name="Polz M.F."/>
            <person name="Zhang T."/>
        </authorList>
    </citation>
    <scope>NUCLEOTIDE SEQUENCE</scope>
    <source>
        <strain evidence="6">HKST-UBA15</strain>
    </source>
</reference>
<feature type="transmembrane region" description="Helical" evidence="4">
    <location>
        <begin position="174"/>
        <end position="193"/>
    </location>
</feature>
<comment type="caution">
    <text evidence="6">The sequence shown here is derived from an EMBL/GenBank/DDBJ whole genome shotgun (WGS) entry which is preliminary data.</text>
</comment>
<dbReference type="EMBL" id="JAGQLL010000014">
    <property type="protein sequence ID" value="MCA9379824.1"/>
    <property type="molecule type" value="Genomic_DNA"/>
</dbReference>
<dbReference type="InterPro" id="IPR052714">
    <property type="entry name" value="MFS_Exporter"/>
</dbReference>
<protein>
    <submittedName>
        <fullName evidence="6">MFS transporter</fullName>
    </submittedName>
</protein>
<dbReference type="GO" id="GO:0022857">
    <property type="term" value="F:transmembrane transporter activity"/>
    <property type="evidence" value="ECO:0007669"/>
    <property type="project" value="InterPro"/>
</dbReference>
<feature type="transmembrane region" description="Helical" evidence="4">
    <location>
        <begin position="264"/>
        <end position="285"/>
    </location>
</feature>
<name>A0A955I8E1_9BACT</name>
<evidence type="ECO:0000259" key="5">
    <source>
        <dbReference type="PROSITE" id="PS50850"/>
    </source>
</evidence>
<keyword evidence="2 4" id="KW-1133">Transmembrane helix</keyword>
<dbReference type="InterPro" id="IPR011701">
    <property type="entry name" value="MFS"/>
</dbReference>
<dbReference type="InterPro" id="IPR020846">
    <property type="entry name" value="MFS_dom"/>
</dbReference>
<keyword evidence="3 4" id="KW-0472">Membrane</keyword>
<feature type="domain" description="Major facilitator superfamily (MFS) profile" evidence="5">
    <location>
        <begin position="19"/>
        <end position="408"/>
    </location>
</feature>